<sequence length="141" mass="15907">MTDTAHIRLLTTREHAVDHARQVVSLANDEDPLALKDRVRKIERIELHFPHFTDGRAYSQAYLLRRRLGFTGDLRATGDVLIDQLIQMERTGFSSAVLKDGVDPADAKRQFERFPAFYQSDVASAMPALQGNAIGKPMQEN</sequence>
<organism evidence="1 2">
    <name type="scientific">Caballeronia sordidicola</name>
    <name type="common">Burkholderia sordidicola</name>
    <dbReference type="NCBI Taxonomy" id="196367"/>
    <lineage>
        <taxon>Bacteria</taxon>
        <taxon>Pseudomonadati</taxon>
        <taxon>Pseudomonadota</taxon>
        <taxon>Betaproteobacteria</taxon>
        <taxon>Burkholderiales</taxon>
        <taxon>Burkholderiaceae</taxon>
        <taxon>Caballeronia</taxon>
    </lineage>
</organism>
<dbReference type="OrthoDB" id="9800421at2"/>
<dbReference type="Pfam" id="PF06073">
    <property type="entry name" value="DUF934"/>
    <property type="match status" value="1"/>
</dbReference>
<evidence type="ECO:0000313" key="1">
    <source>
        <dbReference type="EMBL" id="SAL30545.1"/>
    </source>
</evidence>
<gene>
    <name evidence="1" type="ORF">AWB64_02706</name>
</gene>
<proteinExistence type="predicted"/>
<protein>
    <submittedName>
        <fullName evidence="1">Oxidoreductase</fullName>
    </submittedName>
</protein>
<dbReference type="PIRSF" id="PIRSF030820">
    <property type="entry name" value="UCP030820"/>
    <property type="match status" value="1"/>
</dbReference>
<evidence type="ECO:0000313" key="2">
    <source>
        <dbReference type="Proteomes" id="UP000054893"/>
    </source>
</evidence>
<dbReference type="RefSeq" id="WP_060819577.1">
    <property type="nucleotide sequence ID" value="NZ_FCOC02000006.1"/>
</dbReference>
<dbReference type="EMBL" id="FCOC02000006">
    <property type="protein sequence ID" value="SAL30545.1"/>
    <property type="molecule type" value="Genomic_DNA"/>
</dbReference>
<dbReference type="AlphaFoldDB" id="A0A158GEJ8"/>
<reference evidence="1 2" key="1">
    <citation type="submission" date="2016-01" db="EMBL/GenBank/DDBJ databases">
        <authorList>
            <person name="Oliw E.H."/>
        </authorList>
    </citation>
    <scope>NUCLEOTIDE SEQUENCE [LARGE SCALE GENOMIC DNA]</scope>
    <source>
        <strain evidence="1">LMG 22029</strain>
    </source>
</reference>
<dbReference type="Proteomes" id="UP000054893">
    <property type="component" value="Unassembled WGS sequence"/>
</dbReference>
<dbReference type="InterPro" id="IPR008318">
    <property type="entry name" value="UCP030820"/>
</dbReference>
<accession>A0A158GEJ8</accession>
<name>A0A158GEJ8_CABSO</name>